<protein>
    <submittedName>
        <fullName evidence="1">Uncharacterized protein</fullName>
    </submittedName>
</protein>
<dbReference type="RefSeq" id="WP_166450923.1">
    <property type="nucleotide sequence ID" value="NZ_JAAOMA010000004.1"/>
</dbReference>
<keyword evidence="2" id="KW-1185">Reference proteome</keyword>
<reference evidence="1 2" key="1">
    <citation type="submission" date="2020-03" db="EMBL/GenBank/DDBJ databases">
        <title>Draft genome sequence of environmentally isolated cultures.</title>
        <authorList>
            <person name="Wilson H.S."/>
            <person name="De Leon M.E."/>
        </authorList>
    </citation>
    <scope>NUCLEOTIDE SEQUENCE [LARGE SCALE GENOMIC DNA]</scope>
    <source>
        <strain evidence="1 2">HSC-31F16</strain>
    </source>
</reference>
<gene>
    <name evidence="1" type="ORF">HA052_04275</name>
</gene>
<comment type="caution">
    <text evidence="1">The sequence shown here is derived from an EMBL/GenBank/DDBJ whole genome shotgun (WGS) entry which is preliminary data.</text>
</comment>
<organism evidence="1 2">
    <name type="scientific">Chromobacterium fluminis</name>
    <dbReference type="NCBI Taxonomy" id="3044269"/>
    <lineage>
        <taxon>Bacteria</taxon>
        <taxon>Pseudomonadati</taxon>
        <taxon>Pseudomonadota</taxon>
        <taxon>Betaproteobacteria</taxon>
        <taxon>Neisseriales</taxon>
        <taxon>Chromobacteriaceae</taxon>
        <taxon>Chromobacterium</taxon>
    </lineage>
</organism>
<sequence length="85" mass="9805">MARKVPLKDRIRVALASGERMTYHDLMLAVFPFDEYPKAYRYQSNGGPPGCAMVFGKALREMKQAQELYDHQDAGGWRWIRLATK</sequence>
<evidence type="ECO:0000313" key="2">
    <source>
        <dbReference type="Proteomes" id="UP001515641"/>
    </source>
</evidence>
<dbReference type="Proteomes" id="UP001515641">
    <property type="component" value="Unassembled WGS sequence"/>
</dbReference>
<proteinExistence type="predicted"/>
<name>A0ABX0L4Z1_9NEIS</name>
<evidence type="ECO:0000313" key="1">
    <source>
        <dbReference type="EMBL" id="NHR04406.1"/>
    </source>
</evidence>
<dbReference type="EMBL" id="JAAOMA010000004">
    <property type="protein sequence ID" value="NHR04406.1"/>
    <property type="molecule type" value="Genomic_DNA"/>
</dbReference>
<accession>A0ABX0L4Z1</accession>